<dbReference type="SFLD" id="SFLDG01129">
    <property type="entry name" value="C1.5:_HAD__Beta-PGM__Phosphata"/>
    <property type="match status" value="1"/>
</dbReference>
<dbReference type="SFLD" id="SFLDF00035">
    <property type="entry name" value="phosphoglycolate_phosphatase"/>
    <property type="match status" value="1"/>
</dbReference>
<dbReference type="NCBIfam" id="TIGR01509">
    <property type="entry name" value="HAD-SF-IA-v3"/>
    <property type="match status" value="1"/>
</dbReference>
<dbReference type="EMBL" id="FOUO01000003">
    <property type="protein sequence ID" value="SFM35492.1"/>
    <property type="molecule type" value="Genomic_DNA"/>
</dbReference>
<dbReference type="SUPFAM" id="SSF56784">
    <property type="entry name" value="HAD-like"/>
    <property type="match status" value="1"/>
</dbReference>
<organism evidence="1 2">
    <name type="scientific">Ectothiorhodospira mobilis</name>
    <dbReference type="NCBI Taxonomy" id="195064"/>
    <lineage>
        <taxon>Bacteria</taxon>
        <taxon>Pseudomonadati</taxon>
        <taxon>Pseudomonadota</taxon>
        <taxon>Gammaproteobacteria</taxon>
        <taxon>Chromatiales</taxon>
        <taxon>Ectothiorhodospiraceae</taxon>
        <taxon>Ectothiorhodospira</taxon>
    </lineage>
</organism>
<dbReference type="SFLD" id="SFLDG01135">
    <property type="entry name" value="C1.5.6:_HAD__Beta-PGM__Phospha"/>
    <property type="match status" value="1"/>
</dbReference>
<dbReference type="PRINTS" id="PR00413">
    <property type="entry name" value="HADHALOGNASE"/>
</dbReference>
<gene>
    <name evidence="1" type="ORF">SAMN05421721_103180</name>
</gene>
<dbReference type="CDD" id="cd07528">
    <property type="entry name" value="HAD_CbbY-like"/>
    <property type="match status" value="1"/>
</dbReference>
<dbReference type="Gene3D" id="1.10.150.240">
    <property type="entry name" value="Putative phosphatase, domain 2"/>
    <property type="match status" value="1"/>
</dbReference>
<dbReference type="PANTHER" id="PTHR42896">
    <property type="entry name" value="XYLULOSE-1,5-BISPHOSPHATE (XUBP) PHOSPHATASE"/>
    <property type="match status" value="1"/>
</dbReference>
<reference evidence="1 2" key="1">
    <citation type="submission" date="2016-10" db="EMBL/GenBank/DDBJ databases">
        <authorList>
            <person name="de Groot N.N."/>
        </authorList>
    </citation>
    <scope>NUCLEOTIDE SEQUENCE [LARGE SCALE GENOMIC DNA]</scope>
    <source>
        <strain evidence="1 2">DSM 4180</strain>
    </source>
</reference>
<dbReference type="SFLD" id="SFLDS00003">
    <property type="entry name" value="Haloacid_Dehalogenase"/>
    <property type="match status" value="1"/>
</dbReference>
<dbReference type="STRING" id="195064.SAMN05421721_103180"/>
<dbReference type="OrthoDB" id="9782449at2"/>
<protein>
    <submittedName>
        <fullName evidence="1">Haloacid dehalogenase superfamily, subfamily IA, variant 3 with third motif having DD or ED</fullName>
    </submittedName>
</protein>
<dbReference type="InterPro" id="IPR023198">
    <property type="entry name" value="PGP-like_dom2"/>
</dbReference>
<dbReference type="InterPro" id="IPR036412">
    <property type="entry name" value="HAD-like_sf"/>
</dbReference>
<dbReference type="Proteomes" id="UP000199556">
    <property type="component" value="Unassembled WGS sequence"/>
</dbReference>
<dbReference type="AlphaFoldDB" id="A0A1I4Q600"/>
<sequence length="254" mass="27918">MASLQALIWDVDGTLADTERHGHREAFNAAFRDRGLDWHWSEELYGELLEVTGGKERIRHYLRLHRPDFTPPGDMERFVAELHTRKTAHFVSLLERGRIPLRPGVERVLCQAREAGLTLAIATTTSPANVETLLEANLGREARDWFRVIGAGDVVPHKKPAPDIYHYVLQHLGLPPGACLAIEDSRQGLTAARAAGLPTLVTVNAYTAGDPLDGALAVLDRLGTPEKPCRALHGPAPESGVVDLDWLRALMAQS</sequence>
<dbReference type="InterPro" id="IPR006439">
    <property type="entry name" value="HAD-SF_hydro_IA"/>
</dbReference>
<dbReference type="InterPro" id="IPR023214">
    <property type="entry name" value="HAD_sf"/>
</dbReference>
<dbReference type="GO" id="GO:0016787">
    <property type="term" value="F:hydrolase activity"/>
    <property type="evidence" value="ECO:0007669"/>
    <property type="project" value="InterPro"/>
</dbReference>
<dbReference type="InterPro" id="IPR044999">
    <property type="entry name" value="CbbY-like"/>
</dbReference>
<evidence type="ECO:0000313" key="2">
    <source>
        <dbReference type="Proteomes" id="UP000199556"/>
    </source>
</evidence>
<proteinExistence type="predicted"/>
<dbReference type="RefSeq" id="WP_090483864.1">
    <property type="nucleotide sequence ID" value="NZ_FOUO01000003.1"/>
</dbReference>
<evidence type="ECO:0000313" key="1">
    <source>
        <dbReference type="EMBL" id="SFM35492.1"/>
    </source>
</evidence>
<dbReference type="Pfam" id="PF00702">
    <property type="entry name" value="Hydrolase"/>
    <property type="match status" value="1"/>
</dbReference>
<keyword evidence="2" id="KW-1185">Reference proteome</keyword>
<dbReference type="PANTHER" id="PTHR42896:SF2">
    <property type="entry name" value="CBBY-LIKE PROTEIN"/>
    <property type="match status" value="1"/>
</dbReference>
<accession>A0A1I4Q600</accession>
<name>A0A1I4Q600_ECTMO</name>
<dbReference type="Gene3D" id="3.40.50.1000">
    <property type="entry name" value="HAD superfamily/HAD-like"/>
    <property type="match status" value="1"/>
</dbReference>